<feature type="transmembrane region" description="Helical" evidence="1">
    <location>
        <begin position="7"/>
        <end position="26"/>
    </location>
</feature>
<dbReference type="AlphaFoldDB" id="A0A1L9WRU2"/>
<dbReference type="GO" id="GO:0016705">
    <property type="term" value="F:oxidoreductase activity, acting on paired donors, with incorporation or reduction of molecular oxygen"/>
    <property type="evidence" value="ECO:0007669"/>
    <property type="project" value="InterPro"/>
</dbReference>
<proteinExistence type="predicted"/>
<dbReference type="RefSeq" id="XP_020055263.1">
    <property type="nucleotide sequence ID" value="XM_020203675.1"/>
</dbReference>
<dbReference type="Proteomes" id="UP000184546">
    <property type="component" value="Unassembled WGS sequence"/>
</dbReference>
<dbReference type="VEuPathDB" id="FungiDB:ASPACDRAFT_61613"/>
<evidence type="ECO:0000313" key="3">
    <source>
        <dbReference type="Proteomes" id="UP000184546"/>
    </source>
</evidence>
<keyword evidence="1" id="KW-0812">Transmembrane</keyword>
<keyword evidence="3" id="KW-1185">Reference proteome</keyword>
<evidence type="ECO:0000256" key="1">
    <source>
        <dbReference type="SAM" id="Phobius"/>
    </source>
</evidence>
<reference evidence="3" key="1">
    <citation type="journal article" date="2017" name="Genome Biol.">
        <title>Comparative genomics reveals high biological diversity and specific adaptations in the industrially and medically important fungal genus Aspergillus.</title>
        <authorList>
            <person name="de Vries R.P."/>
            <person name="Riley R."/>
            <person name="Wiebenga A."/>
            <person name="Aguilar-Osorio G."/>
            <person name="Amillis S."/>
            <person name="Uchima C.A."/>
            <person name="Anderluh G."/>
            <person name="Asadollahi M."/>
            <person name="Askin M."/>
            <person name="Barry K."/>
            <person name="Battaglia E."/>
            <person name="Bayram O."/>
            <person name="Benocci T."/>
            <person name="Braus-Stromeyer S.A."/>
            <person name="Caldana C."/>
            <person name="Canovas D."/>
            <person name="Cerqueira G.C."/>
            <person name="Chen F."/>
            <person name="Chen W."/>
            <person name="Choi C."/>
            <person name="Clum A."/>
            <person name="Dos Santos R.A."/>
            <person name="Damasio A.R."/>
            <person name="Diallinas G."/>
            <person name="Emri T."/>
            <person name="Fekete E."/>
            <person name="Flipphi M."/>
            <person name="Freyberg S."/>
            <person name="Gallo A."/>
            <person name="Gournas C."/>
            <person name="Habgood R."/>
            <person name="Hainaut M."/>
            <person name="Harispe M.L."/>
            <person name="Henrissat B."/>
            <person name="Hilden K.S."/>
            <person name="Hope R."/>
            <person name="Hossain A."/>
            <person name="Karabika E."/>
            <person name="Karaffa L."/>
            <person name="Karanyi Z."/>
            <person name="Krasevec N."/>
            <person name="Kuo A."/>
            <person name="Kusch H."/>
            <person name="LaButti K."/>
            <person name="Lagendijk E.L."/>
            <person name="Lapidus A."/>
            <person name="Levasseur A."/>
            <person name="Lindquist E."/>
            <person name="Lipzen A."/>
            <person name="Logrieco A.F."/>
            <person name="MacCabe A."/>
            <person name="Maekelae M.R."/>
            <person name="Malavazi I."/>
            <person name="Melin P."/>
            <person name="Meyer V."/>
            <person name="Mielnichuk N."/>
            <person name="Miskei M."/>
            <person name="Molnar A.P."/>
            <person name="Mule G."/>
            <person name="Ngan C.Y."/>
            <person name="Orejas M."/>
            <person name="Orosz E."/>
            <person name="Ouedraogo J.P."/>
            <person name="Overkamp K.M."/>
            <person name="Park H.-S."/>
            <person name="Perrone G."/>
            <person name="Piumi F."/>
            <person name="Punt P.J."/>
            <person name="Ram A.F."/>
            <person name="Ramon A."/>
            <person name="Rauscher S."/>
            <person name="Record E."/>
            <person name="Riano-Pachon D.M."/>
            <person name="Robert V."/>
            <person name="Roehrig J."/>
            <person name="Ruller R."/>
            <person name="Salamov A."/>
            <person name="Salih N.S."/>
            <person name="Samson R.A."/>
            <person name="Sandor E."/>
            <person name="Sanguinetti M."/>
            <person name="Schuetze T."/>
            <person name="Sepcic K."/>
            <person name="Shelest E."/>
            <person name="Sherlock G."/>
            <person name="Sophianopoulou V."/>
            <person name="Squina F.M."/>
            <person name="Sun H."/>
            <person name="Susca A."/>
            <person name="Todd R.B."/>
            <person name="Tsang A."/>
            <person name="Unkles S.E."/>
            <person name="van de Wiele N."/>
            <person name="van Rossen-Uffink D."/>
            <person name="Oliveira J.V."/>
            <person name="Vesth T.C."/>
            <person name="Visser J."/>
            <person name="Yu J.-H."/>
            <person name="Zhou M."/>
            <person name="Andersen M.R."/>
            <person name="Archer D.B."/>
            <person name="Baker S.E."/>
            <person name="Benoit I."/>
            <person name="Brakhage A.A."/>
            <person name="Braus G.H."/>
            <person name="Fischer R."/>
            <person name="Frisvad J.C."/>
            <person name="Goldman G.H."/>
            <person name="Houbraken J."/>
            <person name="Oakley B."/>
            <person name="Pocsi I."/>
            <person name="Scazzocchio C."/>
            <person name="Seiboth B."/>
            <person name="vanKuyk P.A."/>
            <person name="Wortman J."/>
            <person name="Dyer P.S."/>
            <person name="Grigoriev I.V."/>
        </authorList>
    </citation>
    <scope>NUCLEOTIDE SEQUENCE [LARGE SCALE GENOMIC DNA]</scope>
    <source>
        <strain evidence="3">ATCC 16872 / CBS 172.66 / WB 5094</strain>
    </source>
</reference>
<dbReference type="GeneID" id="30977489"/>
<evidence type="ECO:0008006" key="4">
    <source>
        <dbReference type="Google" id="ProtNLM"/>
    </source>
</evidence>
<evidence type="ECO:0000313" key="2">
    <source>
        <dbReference type="EMBL" id="OJJ98923.1"/>
    </source>
</evidence>
<dbReference type="CDD" id="cd20626">
    <property type="entry name" value="CYP_Pc22g25500-like"/>
    <property type="match status" value="1"/>
</dbReference>
<dbReference type="Gene3D" id="1.10.630.10">
    <property type="entry name" value="Cytochrome P450"/>
    <property type="match status" value="1"/>
</dbReference>
<keyword evidence="1" id="KW-0472">Membrane</keyword>
<dbReference type="STRING" id="690307.A0A1L9WRU2"/>
<organism evidence="2 3">
    <name type="scientific">Aspergillus aculeatus (strain ATCC 16872 / CBS 172.66 / WB 5094)</name>
    <dbReference type="NCBI Taxonomy" id="690307"/>
    <lineage>
        <taxon>Eukaryota</taxon>
        <taxon>Fungi</taxon>
        <taxon>Dikarya</taxon>
        <taxon>Ascomycota</taxon>
        <taxon>Pezizomycotina</taxon>
        <taxon>Eurotiomycetes</taxon>
        <taxon>Eurotiomycetidae</taxon>
        <taxon>Eurotiales</taxon>
        <taxon>Aspergillaceae</taxon>
        <taxon>Aspergillus</taxon>
        <taxon>Aspergillus subgen. Circumdati</taxon>
    </lineage>
</organism>
<dbReference type="GO" id="GO:0004497">
    <property type="term" value="F:monooxygenase activity"/>
    <property type="evidence" value="ECO:0007669"/>
    <property type="project" value="InterPro"/>
</dbReference>
<dbReference type="InterPro" id="IPR036396">
    <property type="entry name" value="Cyt_P450_sf"/>
</dbReference>
<dbReference type="GO" id="GO:0005506">
    <property type="term" value="F:iron ion binding"/>
    <property type="evidence" value="ECO:0007669"/>
    <property type="project" value="InterPro"/>
</dbReference>
<dbReference type="GO" id="GO:0020037">
    <property type="term" value="F:heme binding"/>
    <property type="evidence" value="ECO:0007669"/>
    <property type="project" value="InterPro"/>
</dbReference>
<dbReference type="EMBL" id="KV878979">
    <property type="protein sequence ID" value="OJJ98923.1"/>
    <property type="molecule type" value="Genomic_DNA"/>
</dbReference>
<name>A0A1L9WRU2_ASPA1</name>
<gene>
    <name evidence="2" type="ORF">ASPACDRAFT_61613</name>
</gene>
<dbReference type="SUPFAM" id="SSF48264">
    <property type="entry name" value="Cytochrome P450"/>
    <property type="match status" value="1"/>
</dbReference>
<dbReference type="OrthoDB" id="10029320at2759"/>
<protein>
    <recommendedName>
        <fullName evidence="4">Cytochrome P450</fullName>
    </recommendedName>
</protein>
<dbReference type="OMA" id="SFETMWR"/>
<accession>A0A1L9WRU2</accession>
<sequence>MLQDFRALNLLILIFSAINVIAFGLFKISLLNHPRNKTYQPTECRALIQGHRFRARNNGLSPHRARIRPNTRLAFVSGIENAFTTPDEEYATHFVRNARHLINLKAQDWEQLAKRLQSTANELTSTAHRLHLASVVQSLSLRIILTTLLNAELDILPDADKHMVSLAQAINRAWVSSKNDVDLIEFAHNPDLQASLSALFPTFERTNPRENPLCWILPGFETSWRINLRMVLELLLNTGQTHLDWTATMTAFAENPTKTQFEAPGADGVSAKDLVAEGLRLYPPTRRIYRAFEWEENGARNSDTFAADVEACHLASGVWGRDALKYNPLRWRAVTDVQKQAYMPFGGAPFECPAKAVFGPRMIAMVVGVFVGVLQVGNGWRMVDKGGNGVNNVFCGERLKNDRDSYEELFLVRAAGGV</sequence>
<keyword evidence="1" id="KW-1133">Transmembrane helix</keyword>